<dbReference type="Proteomes" id="UP000295055">
    <property type="component" value="Unassembled WGS sequence"/>
</dbReference>
<evidence type="ECO:0000313" key="6">
    <source>
        <dbReference type="EMBL" id="TCT32958.1"/>
    </source>
</evidence>
<sequence length="405" mass="43640">MKNSLSLPHSAIEQNSLQNSLPKGLVYLFAVASGLSVANVYYAQPLLDSLSRDFHISDAAIGGVITATQVGSILALLLLVPLGDKMKRRHLMGWQLSALVLSLLIVAIAETPAMLLIGMLAVGMLGTAMTQGLISYAASSAGVHEQGRVIGTAQGGVFIGLLLARVFSGAISDLTSWRGVYLSSALLMLTIAYPLWRYLPQINPPKNVMNYPTLLRSMATLFKRQKILQVRGFLALLMFAAFNIFWSALVIPLSDAPHYFSHTQIGALGLVGVVGALIASRTGRLADYGYGQIVSFIALLLLTLSWLPIAFMDSSLWALIIGIILLDVGGQSLHVTNQSMIYCSEPEAHSRLVGLYMMFYAVGSGLGAVSSTWIYAHAGWNGVCLLGVGVSAFALIFWWLTRHIR</sequence>
<dbReference type="EMBL" id="SMAS01000006">
    <property type="protein sequence ID" value="TCT32958.1"/>
    <property type="molecule type" value="Genomic_DNA"/>
</dbReference>
<feature type="transmembrane region" description="Helical" evidence="4">
    <location>
        <begin position="180"/>
        <end position="199"/>
    </location>
</feature>
<dbReference type="PANTHER" id="PTHR42910:SF1">
    <property type="entry name" value="MAJOR FACILITATOR SUPERFAMILY (MFS) PROFILE DOMAIN-CONTAINING PROTEIN"/>
    <property type="match status" value="1"/>
</dbReference>
<dbReference type="AlphaFoldDB" id="A0A4R3NJM4"/>
<dbReference type="SUPFAM" id="SSF103473">
    <property type="entry name" value="MFS general substrate transporter"/>
    <property type="match status" value="1"/>
</dbReference>
<evidence type="ECO:0000256" key="1">
    <source>
        <dbReference type="ARBA" id="ARBA00022692"/>
    </source>
</evidence>
<name>A0A4R3NJM4_9GAMM</name>
<evidence type="ECO:0000256" key="4">
    <source>
        <dbReference type="SAM" id="Phobius"/>
    </source>
</evidence>
<feature type="transmembrane region" description="Helical" evidence="4">
    <location>
        <begin position="290"/>
        <end position="309"/>
    </location>
</feature>
<dbReference type="InterPro" id="IPR036259">
    <property type="entry name" value="MFS_trans_sf"/>
</dbReference>
<feature type="transmembrane region" description="Helical" evidence="4">
    <location>
        <begin position="259"/>
        <end position="278"/>
    </location>
</feature>
<dbReference type="InterPro" id="IPR020846">
    <property type="entry name" value="MFS_dom"/>
</dbReference>
<feature type="transmembrane region" description="Helical" evidence="4">
    <location>
        <begin position="149"/>
        <end position="168"/>
    </location>
</feature>
<feature type="transmembrane region" description="Helical" evidence="4">
    <location>
        <begin position="233"/>
        <end position="253"/>
    </location>
</feature>
<feature type="transmembrane region" description="Helical" evidence="4">
    <location>
        <begin position="91"/>
        <end position="109"/>
    </location>
</feature>
<feature type="transmembrane region" description="Helical" evidence="4">
    <location>
        <begin position="353"/>
        <end position="374"/>
    </location>
</feature>
<evidence type="ECO:0000256" key="3">
    <source>
        <dbReference type="ARBA" id="ARBA00023136"/>
    </source>
</evidence>
<feature type="transmembrane region" description="Helical" evidence="4">
    <location>
        <begin position="24"/>
        <end position="42"/>
    </location>
</feature>
<dbReference type="GO" id="GO:0022857">
    <property type="term" value="F:transmembrane transporter activity"/>
    <property type="evidence" value="ECO:0007669"/>
    <property type="project" value="InterPro"/>
</dbReference>
<feature type="transmembrane region" description="Helical" evidence="4">
    <location>
        <begin position="115"/>
        <end position="137"/>
    </location>
</feature>
<dbReference type="Gene3D" id="1.20.1250.20">
    <property type="entry name" value="MFS general substrate transporter like domains"/>
    <property type="match status" value="1"/>
</dbReference>
<reference evidence="6 7" key="1">
    <citation type="submission" date="2019-03" db="EMBL/GenBank/DDBJ databases">
        <title>Genomic analyses of the natural microbiome of Caenorhabditis elegans.</title>
        <authorList>
            <person name="Samuel B."/>
        </authorList>
    </citation>
    <scope>NUCLEOTIDE SEQUENCE [LARGE SCALE GENOMIC DNA]</scope>
    <source>
        <strain evidence="6 7">JUb102</strain>
    </source>
</reference>
<protein>
    <submittedName>
        <fullName evidence="6">Putative MFS family arabinose efflux permease</fullName>
    </submittedName>
</protein>
<comment type="caution">
    <text evidence="6">The sequence shown here is derived from an EMBL/GenBank/DDBJ whole genome shotgun (WGS) entry which is preliminary data.</text>
</comment>
<feature type="domain" description="Major facilitator superfamily (MFS) profile" evidence="5">
    <location>
        <begin position="25"/>
        <end position="405"/>
    </location>
</feature>
<keyword evidence="1 4" id="KW-0812">Transmembrane</keyword>
<dbReference type="CDD" id="cd17324">
    <property type="entry name" value="MFS_NepI_like"/>
    <property type="match status" value="1"/>
</dbReference>
<dbReference type="InterPro" id="IPR011701">
    <property type="entry name" value="MFS"/>
</dbReference>
<keyword evidence="2 4" id="KW-1133">Transmembrane helix</keyword>
<proteinExistence type="predicted"/>
<dbReference type="OrthoDB" id="9815356at2"/>
<evidence type="ECO:0000313" key="7">
    <source>
        <dbReference type="Proteomes" id="UP000295055"/>
    </source>
</evidence>
<evidence type="ECO:0000259" key="5">
    <source>
        <dbReference type="PROSITE" id="PS50850"/>
    </source>
</evidence>
<dbReference type="RefSeq" id="WP_132496648.1">
    <property type="nucleotide sequence ID" value="NZ_SMAS01000006.1"/>
</dbReference>
<dbReference type="PROSITE" id="PS50850">
    <property type="entry name" value="MFS"/>
    <property type="match status" value="1"/>
</dbReference>
<dbReference type="PANTHER" id="PTHR42910">
    <property type="entry name" value="TRANSPORTER SCO4007-RELATED"/>
    <property type="match status" value="1"/>
</dbReference>
<evidence type="ECO:0000256" key="2">
    <source>
        <dbReference type="ARBA" id="ARBA00022989"/>
    </source>
</evidence>
<feature type="transmembrane region" description="Helical" evidence="4">
    <location>
        <begin position="54"/>
        <end position="79"/>
    </location>
</feature>
<dbReference type="Pfam" id="PF07690">
    <property type="entry name" value="MFS_1"/>
    <property type="match status" value="1"/>
</dbReference>
<organism evidence="6 7">
    <name type="scientific">Providencia alcalifaciens</name>
    <dbReference type="NCBI Taxonomy" id="126385"/>
    <lineage>
        <taxon>Bacteria</taxon>
        <taxon>Pseudomonadati</taxon>
        <taxon>Pseudomonadota</taxon>
        <taxon>Gammaproteobacteria</taxon>
        <taxon>Enterobacterales</taxon>
        <taxon>Morganellaceae</taxon>
        <taxon>Providencia</taxon>
    </lineage>
</organism>
<accession>A0A4R3NJM4</accession>
<feature type="transmembrane region" description="Helical" evidence="4">
    <location>
        <begin position="315"/>
        <end position="333"/>
    </location>
</feature>
<feature type="transmembrane region" description="Helical" evidence="4">
    <location>
        <begin position="380"/>
        <end position="400"/>
    </location>
</feature>
<gene>
    <name evidence="6" type="ORF">EC835_106284</name>
</gene>
<keyword evidence="3 4" id="KW-0472">Membrane</keyword>